<dbReference type="EMBL" id="JAKILJ010000023">
    <property type="protein sequence ID" value="MCL1105844.1"/>
    <property type="molecule type" value="Genomic_DNA"/>
</dbReference>
<protein>
    <submittedName>
        <fullName evidence="4">Glycosyl transferase</fullName>
    </submittedName>
</protein>
<dbReference type="Pfam" id="PF02885">
    <property type="entry name" value="Glycos_trans_3N"/>
    <property type="match status" value="1"/>
</dbReference>
<dbReference type="PANTHER" id="PTHR43285:SF2">
    <property type="entry name" value="ANTHRANILATE PHOSPHORIBOSYLTRANSFERASE"/>
    <property type="match status" value="1"/>
</dbReference>
<keyword evidence="2 4" id="KW-0808">Transferase</keyword>
<organism evidence="4 5">
    <name type="scientific">Shewanella algicola</name>
    <dbReference type="NCBI Taxonomy" id="640633"/>
    <lineage>
        <taxon>Bacteria</taxon>
        <taxon>Pseudomonadati</taxon>
        <taxon>Pseudomonadota</taxon>
        <taxon>Gammaproteobacteria</taxon>
        <taxon>Alteromonadales</taxon>
        <taxon>Shewanellaceae</taxon>
        <taxon>Shewanella</taxon>
    </lineage>
</organism>
<dbReference type="SUPFAM" id="SSF47648">
    <property type="entry name" value="Nucleoside phosphorylase/phosphoribosyltransferase N-terminal domain"/>
    <property type="match status" value="1"/>
</dbReference>
<dbReference type="InterPro" id="IPR005940">
    <property type="entry name" value="Anthranilate_Pribosyl_Tfrase"/>
</dbReference>
<name>A0A9X1Z620_9GAMM</name>
<evidence type="ECO:0000259" key="3">
    <source>
        <dbReference type="Pfam" id="PF02885"/>
    </source>
</evidence>
<gene>
    <name evidence="4" type="ORF">L2749_11320</name>
</gene>
<dbReference type="Gene3D" id="3.40.1030.10">
    <property type="entry name" value="Nucleoside phosphorylase/phosphoribosyltransferase catalytic domain"/>
    <property type="match status" value="1"/>
</dbReference>
<evidence type="ECO:0000256" key="1">
    <source>
        <dbReference type="ARBA" id="ARBA00022676"/>
    </source>
</evidence>
<dbReference type="GO" id="GO:0000162">
    <property type="term" value="P:L-tryptophan biosynthetic process"/>
    <property type="evidence" value="ECO:0007669"/>
    <property type="project" value="InterPro"/>
</dbReference>
<keyword evidence="5" id="KW-1185">Reference proteome</keyword>
<evidence type="ECO:0000313" key="5">
    <source>
        <dbReference type="Proteomes" id="UP001139408"/>
    </source>
</evidence>
<proteinExistence type="predicted"/>
<dbReference type="InterPro" id="IPR017459">
    <property type="entry name" value="Glycosyl_Trfase_fam3_N_dom"/>
</dbReference>
<dbReference type="InterPro" id="IPR035902">
    <property type="entry name" value="Nuc_phospho_transferase"/>
</dbReference>
<sequence length="387" mass="42703">MPKIGELTLTSVAEFDFKLLIKALGKGEKGSRSLTFAEASLLIQGFAQAKVTPVQMASAMMLMRVRGETVAEVAGVVAGLRHTIDMGWSQLNVEIDWPVYAGKREQLPWLLLVAKLLANHGVRVLLHGDSQALPHRRHVESCIDALDIMRCEDPLTAKSELDRSGIVYVRAGDIAPVLDECRQLHQELGLRSLIQTAVRCINPANAPLSLRSYFHPGIDKIHQGVSQTLFEQHSYQPGVVAIFKGLQGETELNPRVETSIRIVNGLQSDIAMSKVGIATLLTAFSGAKVGQAELSEQALALLWREMTPFDSDAMKALMSCSMIEQALSSVQATLMAILYLLHYKSEDYSSDLTTEQLKKLSLQYWSTRLIVTDKTDSMVNKEWLCAV</sequence>
<accession>A0A9X1Z620</accession>
<evidence type="ECO:0000313" key="4">
    <source>
        <dbReference type="EMBL" id="MCL1105844.1"/>
    </source>
</evidence>
<dbReference type="InterPro" id="IPR036320">
    <property type="entry name" value="Glycosyl_Trfase_fam3_N_dom_sf"/>
</dbReference>
<dbReference type="SUPFAM" id="SSF52418">
    <property type="entry name" value="Nucleoside phosphorylase/phosphoribosyltransferase catalytic domain"/>
    <property type="match status" value="1"/>
</dbReference>
<dbReference type="PANTHER" id="PTHR43285">
    <property type="entry name" value="ANTHRANILATE PHOSPHORIBOSYLTRANSFERASE"/>
    <property type="match status" value="1"/>
</dbReference>
<reference evidence="4" key="1">
    <citation type="submission" date="2022-01" db="EMBL/GenBank/DDBJ databases">
        <title>Whole genome-based taxonomy of the Shewanellaceae.</title>
        <authorList>
            <person name="Martin-Rodriguez A.J."/>
        </authorList>
    </citation>
    <scope>NUCLEOTIDE SEQUENCE</scope>
    <source>
        <strain evidence="4">DSM 23803</strain>
    </source>
</reference>
<comment type="caution">
    <text evidence="4">The sequence shown here is derived from an EMBL/GenBank/DDBJ whole genome shotgun (WGS) entry which is preliminary data.</text>
</comment>
<dbReference type="GO" id="GO:0004048">
    <property type="term" value="F:anthranilate phosphoribosyltransferase activity"/>
    <property type="evidence" value="ECO:0007669"/>
    <property type="project" value="InterPro"/>
</dbReference>
<dbReference type="AlphaFoldDB" id="A0A9X1Z620"/>
<dbReference type="Gene3D" id="1.20.970.10">
    <property type="entry name" value="Transferase, Pyrimidine Nucleoside Phosphorylase, Chain C"/>
    <property type="match status" value="1"/>
</dbReference>
<evidence type="ECO:0000256" key="2">
    <source>
        <dbReference type="ARBA" id="ARBA00022679"/>
    </source>
</evidence>
<dbReference type="RefSeq" id="WP_188924828.1">
    <property type="nucleotide sequence ID" value="NZ_BMQI01000015.1"/>
</dbReference>
<dbReference type="GO" id="GO:0005829">
    <property type="term" value="C:cytosol"/>
    <property type="evidence" value="ECO:0007669"/>
    <property type="project" value="TreeGrafter"/>
</dbReference>
<keyword evidence="1" id="KW-0328">Glycosyltransferase</keyword>
<dbReference type="Proteomes" id="UP001139408">
    <property type="component" value="Unassembled WGS sequence"/>
</dbReference>
<feature type="domain" description="Glycosyl transferase family 3 N-terminal" evidence="3">
    <location>
        <begin position="20"/>
        <end position="82"/>
    </location>
</feature>